<evidence type="ECO:0000256" key="1">
    <source>
        <dbReference type="RuleBase" id="RU004508"/>
    </source>
</evidence>
<dbReference type="GO" id="GO:0000271">
    <property type="term" value="P:polysaccharide biosynthetic process"/>
    <property type="evidence" value="ECO:0007669"/>
    <property type="project" value="TreeGrafter"/>
</dbReference>
<accession>A0A371RKP5</accession>
<keyword evidence="2" id="KW-0808">Transferase</keyword>
<dbReference type="Proteomes" id="UP000264589">
    <property type="component" value="Unassembled WGS sequence"/>
</dbReference>
<name>A0A371RKP5_9PROT</name>
<evidence type="ECO:0000313" key="2">
    <source>
        <dbReference type="EMBL" id="RFB06014.1"/>
    </source>
</evidence>
<proteinExistence type="inferred from homology"/>
<sequence>MNAVNNLALERESRVGNIAFIDLKAQQKVIRDRVEKRLIAVLDHGRYIAGPEIDELEQTLAQKTGAKHCIACSSGTDALIIPMMGMQMTRADAVFIPAFTYNATANAVLVAGATPVFVDIDPYTLNMCPKDLERRVDEAKAAGLTPRMVLAVDLFGVPADYPALGAIASAHNMRVMGDGAQSFGGKQSGNWVGNITPITGVSFFPGKSLGAYGDGGATFTNDDEVAEWCTSIRWHGTDEARANSVRVGINGRMATFQAAVLLEKNAIFWDELEVRKKVARTYDARLGNIAELQSIPDGTESGYGYYTLQIDERDTVREKMNEIGVPTAIYYKTPLHQMEAFTEFAPESGLPNAEKATSRVLSLPMHPYLTEEQTDFVCEALLASYKAA</sequence>
<dbReference type="SUPFAM" id="SSF53383">
    <property type="entry name" value="PLP-dependent transferases"/>
    <property type="match status" value="1"/>
</dbReference>
<dbReference type="InterPro" id="IPR015422">
    <property type="entry name" value="PyrdxlP-dep_Trfase_small"/>
</dbReference>
<dbReference type="PIRSF" id="PIRSF000390">
    <property type="entry name" value="PLP_StrS"/>
    <property type="match status" value="1"/>
</dbReference>
<dbReference type="OrthoDB" id="9768668at2"/>
<dbReference type="RefSeq" id="WP_116392647.1">
    <property type="nucleotide sequence ID" value="NZ_QUQO01000001.1"/>
</dbReference>
<dbReference type="InterPro" id="IPR000653">
    <property type="entry name" value="DegT/StrS_aminotransferase"/>
</dbReference>
<dbReference type="Gene3D" id="3.90.1150.10">
    <property type="entry name" value="Aspartate Aminotransferase, domain 1"/>
    <property type="match status" value="1"/>
</dbReference>
<dbReference type="FunCoup" id="A0A371RKP5">
    <property type="interactions" value="525"/>
</dbReference>
<dbReference type="GO" id="GO:0030170">
    <property type="term" value="F:pyridoxal phosphate binding"/>
    <property type="evidence" value="ECO:0007669"/>
    <property type="project" value="TreeGrafter"/>
</dbReference>
<dbReference type="InterPro" id="IPR015421">
    <property type="entry name" value="PyrdxlP-dep_Trfase_major"/>
</dbReference>
<comment type="similarity">
    <text evidence="1">Belongs to the DegT/DnrJ/EryC1 family.</text>
</comment>
<keyword evidence="2" id="KW-0032">Aminotransferase</keyword>
<evidence type="ECO:0000313" key="3">
    <source>
        <dbReference type="Proteomes" id="UP000264589"/>
    </source>
</evidence>
<dbReference type="InParanoid" id="A0A371RKP5"/>
<organism evidence="2 3">
    <name type="scientific">Parvularcula marina</name>
    <dbReference type="NCBI Taxonomy" id="2292771"/>
    <lineage>
        <taxon>Bacteria</taxon>
        <taxon>Pseudomonadati</taxon>
        <taxon>Pseudomonadota</taxon>
        <taxon>Alphaproteobacteria</taxon>
        <taxon>Parvularculales</taxon>
        <taxon>Parvularculaceae</taxon>
        <taxon>Parvularcula</taxon>
    </lineage>
</organism>
<gene>
    <name evidence="2" type="ORF">DX908_12520</name>
</gene>
<comment type="caution">
    <text evidence="2">The sequence shown here is derived from an EMBL/GenBank/DDBJ whole genome shotgun (WGS) entry which is preliminary data.</text>
</comment>
<dbReference type="PANTHER" id="PTHR30244:SF42">
    <property type="entry name" value="UDP-2-ACETAMIDO-2-DEOXY-3-OXO-D-GLUCURONATE AMINOTRANSFERASE"/>
    <property type="match status" value="1"/>
</dbReference>
<reference evidence="2 3" key="1">
    <citation type="submission" date="2018-08" db="EMBL/GenBank/DDBJ databases">
        <title>Parvularcula sp. SM1705, isolated from surface water of the South Sea China.</title>
        <authorList>
            <person name="Sun L."/>
        </authorList>
    </citation>
    <scope>NUCLEOTIDE SEQUENCE [LARGE SCALE GENOMIC DNA]</scope>
    <source>
        <strain evidence="2 3">SM1705</strain>
    </source>
</reference>
<dbReference type="AlphaFoldDB" id="A0A371RKP5"/>
<dbReference type="PANTHER" id="PTHR30244">
    <property type="entry name" value="TRANSAMINASE"/>
    <property type="match status" value="1"/>
</dbReference>
<dbReference type="EMBL" id="QUQO01000001">
    <property type="protein sequence ID" value="RFB06014.1"/>
    <property type="molecule type" value="Genomic_DNA"/>
</dbReference>
<keyword evidence="3" id="KW-1185">Reference proteome</keyword>
<dbReference type="InterPro" id="IPR015424">
    <property type="entry name" value="PyrdxlP-dep_Trfase"/>
</dbReference>
<dbReference type="Pfam" id="PF01041">
    <property type="entry name" value="DegT_DnrJ_EryC1"/>
    <property type="match status" value="1"/>
</dbReference>
<dbReference type="GO" id="GO:0008483">
    <property type="term" value="F:transaminase activity"/>
    <property type="evidence" value="ECO:0007669"/>
    <property type="project" value="UniProtKB-KW"/>
</dbReference>
<protein>
    <submittedName>
        <fullName evidence="2">DegT/DnrJ/EryC1/StrS family aminotransferase</fullName>
    </submittedName>
</protein>
<dbReference type="Gene3D" id="3.40.640.10">
    <property type="entry name" value="Type I PLP-dependent aspartate aminotransferase-like (Major domain)"/>
    <property type="match status" value="1"/>
</dbReference>
<keyword evidence="1" id="KW-0663">Pyridoxal phosphate</keyword>
<dbReference type="CDD" id="cd00616">
    <property type="entry name" value="AHBA_syn"/>
    <property type="match status" value="1"/>
</dbReference>